<dbReference type="RefSeq" id="WP_145814765.1">
    <property type="nucleotide sequence ID" value="NZ_VIVK01000004.1"/>
</dbReference>
<accession>A0A561B0S3</accession>
<name>A0A561B0S3_9ACTN</name>
<comment type="caution">
    <text evidence="1">The sequence shown here is derived from an EMBL/GenBank/DDBJ whole genome shotgun (WGS) entry which is preliminary data.</text>
</comment>
<dbReference type="Pfam" id="PF11066">
    <property type="entry name" value="DUF2867"/>
    <property type="match status" value="1"/>
</dbReference>
<proteinExistence type="predicted"/>
<organism evidence="1 2">
    <name type="scientific">Kribbella amoyensis</name>
    <dbReference type="NCBI Taxonomy" id="996641"/>
    <lineage>
        <taxon>Bacteria</taxon>
        <taxon>Bacillati</taxon>
        <taxon>Actinomycetota</taxon>
        <taxon>Actinomycetes</taxon>
        <taxon>Propionibacteriales</taxon>
        <taxon>Kribbellaceae</taxon>
        <taxon>Kribbella</taxon>
    </lineage>
</organism>
<gene>
    <name evidence="1" type="ORF">FB561_7457</name>
</gene>
<dbReference type="EMBL" id="VIVK01000004">
    <property type="protein sequence ID" value="TWD72465.1"/>
    <property type="molecule type" value="Genomic_DNA"/>
</dbReference>
<evidence type="ECO:0000313" key="1">
    <source>
        <dbReference type="EMBL" id="TWD72465.1"/>
    </source>
</evidence>
<protein>
    <submittedName>
        <fullName evidence="1">Uncharacterized protein DUF2867</fullName>
    </submittedName>
</protein>
<reference evidence="1 2" key="1">
    <citation type="submission" date="2019-06" db="EMBL/GenBank/DDBJ databases">
        <title>Sequencing the genomes of 1000 actinobacteria strains.</title>
        <authorList>
            <person name="Klenk H.-P."/>
        </authorList>
    </citation>
    <scope>NUCLEOTIDE SEQUENCE [LARGE SCALE GENOMIC DNA]</scope>
    <source>
        <strain evidence="1 2">DSM 24683</strain>
    </source>
</reference>
<dbReference type="InterPro" id="IPR021295">
    <property type="entry name" value="DUF2867"/>
</dbReference>
<sequence length="195" mass="21868">MKLPNTAHTDRPWRIHELTPDFRLYDVWALPTPGGPGDFPQLVDFFADGDTASNPSWIARTLFTIRWKLGEVFGWDDSEAGVGTRVPTLRDRLPADLRDGESGPKFAKLPFTSVYLTGDEWAAEMANRTCQAVMHLSWVRDETGDGYHGRMAVLVKPNGPLGTAYMAAIAPFRHILVYPPLMRGIAAEWKEQVRT</sequence>
<dbReference type="OrthoDB" id="4551029at2"/>
<dbReference type="Proteomes" id="UP000318380">
    <property type="component" value="Unassembled WGS sequence"/>
</dbReference>
<keyword evidence="2" id="KW-1185">Reference proteome</keyword>
<evidence type="ECO:0000313" key="2">
    <source>
        <dbReference type="Proteomes" id="UP000318380"/>
    </source>
</evidence>
<dbReference type="AlphaFoldDB" id="A0A561B0S3"/>